<proteinExistence type="inferred from homology"/>
<protein>
    <submittedName>
        <fullName evidence="2">Uncharacterized protein</fullName>
    </submittedName>
</protein>
<accession>A0AAN9F9D7</accession>
<dbReference type="GO" id="GO:0005737">
    <property type="term" value="C:cytoplasm"/>
    <property type="evidence" value="ECO:0007669"/>
    <property type="project" value="TreeGrafter"/>
</dbReference>
<dbReference type="GO" id="GO:0004305">
    <property type="term" value="F:ethanolamine kinase activity"/>
    <property type="evidence" value="ECO:0007669"/>
    <property type="project" value="TreeGrafter"/>
</dbReference>
<evidence type="ECO:0000313" key="3">
    <source>
        <dbReference type="Proteomes" id="UP001372338"/>
    </source>
</evidence>
<evidence type="ECO:0000313" key="2">
    <source>
        <dbReference type="EMBL" id="KAK7269775.1"/>
    </source>
</evidence>
<sequence length="180" mass="20699">MQQLTQRQIQPAHPAPASFDLSNHMSNLAVSGNHECASYNPIAYDLANHFCEMAADYHSDTPHVLDYTKYPELEERQRFIRIYLGSEDIKIIGNSLYTGKKPSNAKVEQLVNATEKYTLANHLFWGLWGLVSSYVFKIDFDFKEYARQRFQQYWIRKAALLVSPSIVSQDEVMNASLPSF</sequence>
<dbReference type="Pfam" id="PF01633">
    <property type="entry name" value="Choline_kinase"/>
    <property type="match status" value="1"/>
</dbReference>
<keyword evidence="3" id="KW-1185">Reference proteome</keyword>
<name>A0AAN9F9D7_CROPI</name>
<dbReference type="Proteomes" id="UP001372338">
    <property type="component" value="Unassembled WGS sequence"/>
</dbReference>
<organism evidence="2 3">
    <name type="scientific">Crotalaria pallida</name>
    <name type="common">Smooth rattlebox</name>
    <name type="synonym">Crotalaria striata</name>
    <dbReference type="NCBI Taxonomy" id="3830"/>
    <lineage>
        <taxon>Eukaryota</taxon>
        <taxon>Viridiplantae</taxon>
        <taxon>Streptophyta</taxon>
        <taxon>Embryophyta</taxon>
        <taxon>Tracheophyta</taxon>
        <taxon>Spermatophyta</taxon>
        <taxon>Magnoliopsida</taxon>
        <taxon>eudicotyledons</taxon>
        <taxon>Gunneridae</taxon>
        <taxon>Pentapetalae</taxon>
        <taxon>rosids</taxon>
        <taxon>fabids</taxon>
        <taxon>Fabales</taxon>
        <taxon>Fabaceae</taxon>
        <taxon>Papilionoideae</taxon>
        <taxon>50 kb inversion clade</taxon>
        <taxon>genistoids sensu lato</taxon>
        <taxon>core genistoids</taxon>
        <taxon>Crotalarieae</taxon>
        <taxon>Crotalaria</taxon>
    </lineage>
</organism>
<comment type="similarity">
    <text evidence="1">Belongs to the choline/ethanolamine kinase family.</text>
</comment>
<dbReference type="PANTHER" id="PTHR22603:SF93">
    <property type="entry name" value="RE24176P"/>
    <property type="match status" value="1"/>
</dbReference>
<dbReference type="GO" id="GO:0004103">
    <property type="term" value="F:choline kinase activity"/>
    <property type="evidence" value="ECO:0007669"/>
    <property type="project" value="TreeGrafter"/>
</dbReference>
<dbReference type="GO" id="GO:0006646">
    <property type="term" value="P:phosphatidylethanolamine biosynthetic process"/>
    <property type="evidence" value="ECO:0007669"/>
    <property type="project" value="TreeGrafter"/>
</dbReference>
<dbReference type="Gene3D" id="3.90.1200.10">
    <property type="match status" value="1"/>
</dbReference>
<dbReference type="PANTHER" id="PTHR22603">
    <property type="entry name" value="CHOLINE/ETHANOALAMINE KINASE"/>
    <property type="match status" value="1"/>
</dbReference>
<gene>
    <name evidence="2" type="ORF">RIF29_22510</name>
</gene>
<evidence type="ECO:0000256" key="1">
    <source>
        <dbReference type="ARBA" id="ARBA00038211"/>
    </source>
</evidence>
<dbReference type="InterPro" id="IPR011009">
    <property type="entry name" value="Kinase-like_dom_sf"/>
</dbReference>
<dbReference type="AlphaFoldDB" id="A0AAN9F9D7"/>
<dbReference type="SUPFAM" id="SSF56112">
    <property type="entry name" value="Protein kinase-like (PK-like)"/>
    <property type="match status" value="1"/>
</dbReference>
<reference evidence="2 3" key="1">
    <citation type="submission" date="2024-01" db="EMBL/GenBank/DDBJ databases">
        <title>The genomes of 5 underutilized Papilionoideae crops provide insights into root nodulation and disease resistanc.</title>
        <authorList>
            <person name="Yuan L."/>
        </authorList>
    </citation>
    <scope>NUCLEOTIDE SEQUENCE [LARGE SCALE GENOMIC DNA]</scope>
    <source>
        <strain evidence="2">ZHUSHIDOU_FW_LH</strain>
        <tissue evidence="2">Leaf</tissue>
    </source>
</reference>
<comment type="caution">
    <text evidence="2">The sequence shown here is derived from an EMBL/GenBank/DDBJ whole genome shotgun (WGS) entry which is preliminary data.</text>
</comment>
<dbReference type="EMBL" id="JAYWIO010000004">
    <property type="protein sequence ID" value="KAK7269775.1"/>
    <property type="molecule type" value="Genomic_DNA"/>
</dbReference>